<sequence length="246" mass="27637">MYSPTTDGFSIRGSDVRYSECPPTDDLSEVVHCFWELRAVATLPDDFHYHALPDACVNLLFNLVDPTIAGVTALHTQATTLNLGRAFHYAGIQFYPGAWQGDRSEIVDRYVGTPYLGTLPLVETCRRLVGLEFSDMVPVMAEQVRWCMMHGHARANPITACILSNLDAIRSVGDMAALVGLSTRQLQRTLQRLTGFAPHDLIKVLRVQESFRKHYLDLYADQAHFTHAFRQATGYTPGQYQKRFGV</sequence>
<keyword evidence="2" id="KW-0238">DNA-binding</keyword>
<feature type="domain" description="HTH araC/xylS-type" evidence="4">
    <location>
        <begin position="156"/>
        <end position="243"/>
    </location>
</feature>
<evidence type="ECO:0000256" key="2">
    <source>
        <dbReference type="ARBA" id="ARBA00023125"/>
    </source>
</evidence>
<dbReference type="InterPro" id="IPR050204">
    <property type="entry name" value="AraC_XylS_family_regulators"/>
</dbReference>
<keyword evidence="6" id="KW-1185">Reference proteome</keyword>
<comment type="caution">
    <text evidence="5">The sequence shown here is derived from an EMBL/GenBank/DDBJ whole genome shotgun (WGS) entry which is preliminary data.</text>
</comment>
<dbReference type="PROSITE" id="PS01124">
    <property type="entry name" value="HTH_ARAC_FAMILY_2"/>
    <property type="match status" value="1"/>
</dbReference>
<reference evidence="5 6" key="1">
    <citation type="submission" date="2023-12" db="EMBL/GenBank/DDBJ databases">
        <title>Baltic Sea Cyanobacteria.</title>
        <authorList>
            <person name="Delbaje E."/>
            <person name="Fewer D.P."/>
            <person name="Shishido T.K."/>
        </authorList>
    </citation>
    <scope>NUCLEOTIDE SEQUENCE [LARGE SCALE GENOMIC DNA]</scope>
    <source>
        <strain evidence="5 6">UHCC 0281</strain>
    </source>
</reference>
<name>A0ABU5SXY3_9CYAN</name>
<organism evidence="5 6">
    <name type="scientific">Cyanobium gracile UHCC 0281</name>
    <dbReference type="NCBI Taxonomy" id="3110309"/>
    <lineage>
        <taxon>Bacteria</taxon>
        <taxon>Bacillati</taxon>
        <taxon>Cyanobacteriota</taxon>
        <taxon>Cyanophyceae</taxon>
        <taxon>Synechococcales</taxon>
        <taxon>Prochlorococcaceae</taxon>
        <taxon>Cyanobium</taxon>
    </lineage>
</organism>
<evidence type="ECO:0000256" key="1">
    <source>
        <dbReference type="ARBA" id="ARBA00023015"/>
    </source>
</evidence>
<evidence type="ECO:0000259" key="4">
    <source>
        <dbReference type="PROSITE" id="PS01124"/>
    </source>
</evidence>
<dbReference type="EMBL" id="JAYGHY010000041">
    <property type="protein sequence ID" value="MEA5443210.1"/>
    <property type="molecule type" value="Genomic_DNA"/>
</dbReference>
<protein>
    <submittedName>
        <fullName evidence="5">AraC family transcriptional regulator</fullName>
    </submittedName>
</protein>
<dbReference type="Gene3D" id="1.10.10.60">
    <property type="entry name" value="Homeodomain-like"/>
    <property type="match status" value="2"/>
</dbReference>
<dbReference type="PANTHER" id="PTHR46796">
    <property type="entry name" value="HTH-TYPE TRANSCRIPTIONAL ACTIVATOR RHAS-RELATED"/>
    <property type="match status" value="1"/>
</dbReference>
<proteinExistence type="predicted"/>
<dbReference type="InterPro" id="IPR018060">
    <property type="entry name" value="HTH_AraC"/>
</dbReference>
<gene>
    <name evidence="5" type="ORF">VB739_11665</name>
</gene>
<dbReference type="SMART" id="SM00342">
    <property type="entry name" value="HTH_ARAC"/>
    <property type="match status" value="1"/>
</dbReference>
<keyword evidence="3" id="KW-0804">Transcription</keyword>
<dbReference type="RefSeq" id="WP_323357220.1">
    <property type="nucleotide sequence ID" value="NZ_JAYGHY010000041.1"/>
</dbReference>
<dbReference type="Proteomes" id="UP001302329">
    <property type="component" value="Unassembled WGS sequence"/>
</dbReference>
<dbReference type="Pfam" id="PF20240">
    <property type="entry name" value="DUF6597"/>
    <property type="match status" value="1"/>
</dbReference>
<accession>A0ABU5SXY3</accession>
<keyword evidence="1" id="KW-0805">Transcription regulation</keyword>
<dbReference type="InterPro" id="IPR046532">
    <property type="entry name" value="DUF6597"/>
</dbReference>
<evidence type="ECO:0000313" key="6">
    <source>
        <dbReference type="Proteomes" id="UP001302329"/>
    </source>
</evidence>
<evidence type="ECO:0000313" key="5">
    <source>
        <dbReference type="EMBL" id="MEA5443210.1"/>
    </source>
</evidence>
<evidence type="ECO:0000256" key="3">
    <source>
        <dbReference type="ARBA" id="ARBA00023163"/>
    </source>
</evidence>